<feature type="domain" description="DUF1468" evidence="2">
    <location>
        <begin position="24"/>
        <end position="154"/>
    </location>
</feature>
<evidence type="ECO:0000313" key="4">
    <source>
        <dbReference type="Proteomes" id="UP000289465"/>
    </source>
</evidence>
<sequence length="156" mass="16236">MFNDGGSLRGGGIRACMSNQNFVRGVFIMAFALLFGIASLRYPIGSFSRGGPGLFPLMASAALFVIGAIATAYSFFVEPEPMSHSVKNIAIIMLSLVGCAAISGIVNMIAGIVFLVFCSSLAATSYSTLRNVKISAGLIAVAFGFKNLLGLSLPLL</sequence>
<feature type="transmembrane region" description="Helical" evidence="1">
    <location>
        <begin position="54"/>
        <end position="77"/>
    </location>
</feature>
<keyword evidence="1" id="KW-0812">Transmembrane</keyword>
<keyword evidence="1" id="KW-0472">Membrane</keyword>
<feature type="transmembrane region" description="Helical" evidence="1">
    <location>
        <begin position="89"/>
        <end position="122"/>
    </location>
</feature>
<dbReference type="Proteomes" id="UP000289465">
    <property type="component" value="Unassembled WGS sequence"/>
</dbReference>
<protein>
    <recommendedName>
        <fullName evidence="2">DUF1468 domain-containing protein</fullName>
    </recommendedName>
</protein>
<dbReference type="InterPro" id="IPR009936">
    <property type="entry name" value="DUF1468"/>
</dbReference>
<evidence type="ECO:0000313" key="3">
    <source>
        <dbReference type="EMBL" id="SSW62589.1"/>
    </source>
</evidence>
<gene>
    <name evidence="3" type="ORF">AVE30378_00333</name>
</gene>
<feature type="transmembrane region" description="Helical" evidence="1">
    <location>
        <begin position="134"/>
        <end position="155"/>
    </location>
</feature>
<evidence type="ECO:0000259" key="2">
    <source>
        <dbReference type="Pfam" id="PF07331"/>
    </source>
</evidence>
<dbReference type="EMBL" id="UFQC01000001">
    <property type="protein sequence ID" value="SSW62589.1"/>
    <property type="molecule type" value="Genomic_DNA"/>
</dbReference>
<proteinExistence type="predicted"/>
<feature type="transmembrane region" description="Helical" evidence="1">
    <location>
        <begin position="21"/>
        <end position="42"/>
    </location>
</feature>
<organism evidence="3 4">
    <name type="scientific">Achromobacter veterisilvae</name>
    <dbReference type="NCBI Taxonomy" id="2069367"/>
    <lineage>
        <taxon>Bacteria</taxon>
        <taxon>Pseudomonadati</taxon>
        <taxon>Pseudomonadota</taxon>
        <taxon>Betaproteobacteria</taxon>
        <taxon>Burkholderiales</taxon>
        <taxon>Alcaligenaceae</taxon>
        <taxon>Achromobacter</taxon>
    </lineage>
</organism>
<name>A0A446C3Y2_9BURK</name>
<dbReference type="Pfam" id="PF07331">
    <property type="entry name" value="TctB"/>
    <property type="match status" value="1"/>
</dbReference>
<keyword evidence="1" id="KW-1133">Transmembrane helix</keyword>
<evidence type="ECO:0000256" key="1">
    <source>
        <dbReference type="SAM" id="Phobius"/>
    </source>
</evidence>
<reference evidence="3 4" key="1">
    <citation type="submission" date="2018-07" db="EMBL/GenBank/DDBJ databases">
        <authorList>
            <person name="Peeters C."/>
        </authorList>
    </citation>
    <scope>NUCLEOTIDE SEQUENCE [LARGE SCALE GENOMIC DNA]</scope>
    <source>
        <strain evidence="3 4">LMG 30378</strain>
    </source>
</reference>
<accession>A0A446C3Y2</accession>
<dbReference type="AlphaFoldDB" id="A0A446C3Y2"/>